<dbReference type="GO" id="GO:0006275">
    <property type="term" value="P:regulation of DNA replication"/>
    <property type="evidence" value="ECO:0007669"/>
    <property type="project" value="InterPro"/>
</dbReference>
<dbReference type="PANTHER" id="PTHR34322:SF2">
    <property type="entry name" value="TRANSPOSASE IS200-LIKE DOMAIN-CONTAINING PROTEIN"/>
    <property type="match status" value="1"/>
</dbReference>
<name>A0A8J6NUD1_9BACT</name>
<dbReference type="CDD" id="cd06571">
    <property type="entry name" value="Bac_DnaA_C"/>
    <property type="match status" value="1"/>
</dbReference>
<dbReference type="GO" id="GO:0043565">
    <property type="term" value="F:sequence-specific DNA binding"/>
    <property type="evidence" value="ECO:0007669"/>
    <property type="project" value="InterPro"/>
</dbReference>
<evidence type="ECO:0000259" key="2">
    <source>
        <dbReference type="SMART" id="SM01321"/>
    </source>
</evidence>
<dbReference type="GO" id="GO:0005524">
    <property type="term" value="F:ATP binding"/>
    <property type="evidence" value="ECO:0007669"/>
    <property type="project" value="InterPro"/>
</dbReference>
<reference evidence="3 4" key="1">
    <citation type="submission" date="2020-08" db="EMBL/GenBank/DDBJ databases">
        <title>Bridging the membrane lipid divide: bacteria of the FCB group superphylum have the potential to synthesize archaeal ether lipids.</title>
        <authorList>
            <person name="Villanueva L."/>
            <person name="Von Meijenfeldt F.A.B."/>
            <person name="Westbye A.B."/>
            <person name="Yadav S."/>
            <person name="Hopmans E.C."/>
            <person name="Dutilh B.E."/>
            <person name="Sinninghe Damste J.S."/>
        </authorList>
    </citation>
    <scope>NUCLEOTIDE SEQUENCE [LARGE SCALE GENOMIC DNA]</scope>
    <source>
        <strain evidence="3">NIOZ-UU17</strain>
    </source>
</reference>
<dbReference type="SMART" id="SM00760">
    <property type="entry name" value="Bac_DnaA_C"/>
    <property type="match status" value="1"/>
</dbReference>
<proteinExistence type="predicted"/>
<dbReference type="AlphaFoldDB" id="A0A8J6NUD1"/>
<dbReference type="SUPFAM" id="SSF143422">
    <property type="entry name" value="Transposase IS200-like"/>
    <property type="match status" value="1"/>
</dbReference>
<feature type="domain" description="Chromosomal replication initiator DnaA C-terminal" evidence="1">
    <location>
        <begin position="230"/>
        <end position="298"/>
    </location>
</feature>
<dbReference type="GO" id="GO:0006270">
    <property type="term" value="P:DNA replication initiation"/>
    <property type="evidence" value="ECO:0007669"/>
    <property type="project" value="InterPro"/>
</dbReference>
<dbReference type="Proteomes" id="UP000605201">
    <property type="component" value="Unassembled WGS sequence"/>
</dbReference>
<dbReference type="Pfam" id="PF01797">
    <property type="entry name" value="Y1_Tnp"/>
    <property type="match status" value="1"/>
</dbReference>
<dbReference type="InterPro" id="IPR036515">
    <property type="entry name" value="Transposase_17_sf"/>
</dbReference>
<dbReference type="InterPro" id="IPR013159">
    <property type="entry name" value="DnaA_C"/>
</dbReference>
<gene>
    <name evidence="3" type="ORF">H8D96_19965</name>
</gene>
<evidence type="ECO:0000259" key="1">
    <source>
        <dbReference type="SMART" id="SM00760"/>
    </source>
</evidence>
<dbReference type="GO" id="GO:0006313">
    <property type="term" value="P:DNA transposition"/>
    <property type="evidence" value="ECO:0007669"/>
    <property type="project" value="InterPro"/>
</dbReference>
<dbReference type="Gene3D" id="3.30.70.1290">
    <property type="entry name" value="Transposase IS200-like"/>
    <property type="match status" value="1"/>
</dbReference>
<feature type="domain" description="Transposase IS200-like" evidence="2">
    <location>
        <begin position="9"/>
        <end position="123"/>
    </location>
</feature>
<accession>A0A8J6NUD1</accession>
<dbReference type="GO" id="GO:0004803">
    <property type="term" value="F:transposase activity"/>
    <property type="evidence" value="ECO:0007669"/>
    <property type="project" value="InterPro"/>
</dbReference>
<dbReference type="SMART" id="SM01321">
    <property type="entry name" value="Y1_Tnp"/>
    <property type="match status" value="1"/>
</dbReference>
<sequence>MSRPLRIQYPDAWYHVMNRGRRSEEIFTGKTDYNAFIELLKELVEDHNVKIAAYCLMSNHYHLLIQTPDANISRSMRHLNGVYTQRFNRMHLCDGQLFRGRYKSIIVDGDSYLLELLRYIHRNPLEAGIVEKLNKYTWSSHKGYLSAAKKWDWLHKDFILSLFSKTKAESIRRYQRFVSKETPEEINRILARKKLPTAIGSKRFVDKIKGMFFSNKTHEEVPESRFLAPDVDKIVEEVCKYYKVTVDDILVSKRGHFNEPRNVAIYLIRSIRNDTLKGVGKAFGIDKNSTVGSVVERVKREMEKNKDISKRVKNLKDILGKS</sequence>
<dbReference type="Gene3D" id="1.10.1750.10">
    <property type="match status" value="1"/>
</dbReference>
<dbReference type="Pfam" id="PF08299">
    <property type="entry name" value="Bac_DnaA_C"/>
    <property type="match status" value="1"/>
</dbReference>
<organism evidence="3 4">
    <name type="scientific">Candidatus Desulfatibia vada</name>
    <dbReference type="NCBI Taxonomy" id="2841696"/>
    <lineage>
        <taxon>Bacteria</taxon>
        <taxon>Pseudomonadati</taxon>
        <taxon>Thermodesulfobacteriota</taxon>
        <taxon>Desulfobacteria</taxon>
        <taxon>Desulfobacterales</taxon>
        <taxon>Desulfobacterales incertae sedis</taxon>
        <taxon>Candidatus Desulfatibia</taxon>
    </lineage>
</organism>
<evidence type="ECO:0000313" key="4">
    <source>
        <dbReference type="Proteomes" id="UP000605201"/>
    </source>
</evidence>
<dbReference type="EMBL" id="JACNIG010000396">
    <property type="protein sequence ID" value="MBC8434191.1"/>
    <property type="molecule type" value="Genomic_DNA"/>
</dbReference>
<protein>
    <submittedName>
        <fullName evidence="3">Transposase</fullName>
    </submittedName>
</protein>
<dbReference type="PANTHER" id="PTHR34322">
    <property type="entry name" value="TRANSPOSASE, Y1_TNP DOMAIN-CONTAINING"/>
    <property type="match status" value="1"/>
</dbReference>
<dbReference type="InterPro" id="IPR010921">
    <property type="entry name" value="Trp_repressor/repl_initiator"/>
</dbReference>
<dbReference type="SUPFAM" id="SSF48295">
    <property type="entry name" value="TrpR-like"/>
    <property type="match status" value="1"/>
</dbReference>
<comment type="caution">
    <text evidence="3">The sequence shown here is derived from an EMBL/GenBank/DDBJ whole genome shotgun (WGS) entry which is preliminary data.</text>
</comment>
<dbReference type="InterPro" id="IPR002686">
    <property type="entry name" value="Transposase_17"/>
</dbReference>
<evidence type="ECO:0000313" key="3">
    <source>
        <dbReference type="EMBL" id="MBC8434191.1"/>
    </source>
</evidence>